<keyword evidence="4" id="KW-1185">Reference proteome</keyword>
<dbReference type="EMBL" id="PDCP01000105">
    <property type="protein sequence ID" value="PEG33546.1"/>
    <property type="molecule type" value="Genomic_DNA"/>
</dbReference>
<evidence type="ECO:0000256" key="1">
    <source>
        <dbReference type="SAM" id="MobiDB-lite"/>
    </source>
</evidence>
<dbReference type="Proteomes" id="UP000220914">
    <property type="component" value="Unassembled WGS sequence"/>
</dbReference>
<accession>A0A2A7MPC5</accession>
<evidence type="ECO:0000313" key="3">
    <source>
        <dbReference type="EMBL" id="PEG33546.1"/>
    </source>
</evidence>
<organism evidence="3 4">
    <name type="scientific">Mycolicibacterium agri</name>
    <name type="common">Mycobacterium agri</name>
    <dbReference type="NCBI Taxonomy" id="36811"/>
    <lineage>
        <taxon>Bacteria</taxon>
        <taxon>Bacillati</taxon>
        <taxon>Actinomycetota</taxon>
        <taxon>Actinomycetes</taxon>
        <taxon>Mycobacteriales</taxon>
        <taxon>Mycobacteriaceae</taxon>
        <taxon>Mycolicibacterium</taxon>
    </lineage>
</organism>
<reference evidence="2 5" key="2">
    <citation type="journal article" date="2019" name="Emerg. Microbes Infect.">
        <title>Comprehensive subspecies identification of 175 nontuberculous mycobacteria species based on 7547 genomic profiles.</title>
        <authorList>
            <person name="Matsumoto Y."/>
            <person name="Kinjo T."/>
            <person name="Motooka D."/>
            <person name="Nabeya D."/>
            <person name="Jung N."/>
            <person name="Uechi K."/>
            <person name="Horii T."/>
            <person name="Iida T."/>
            <person name="Fujita J."/>
            <person name="Nakamura S."/>
        </authorList>
    </citation>
    <scope>NUCLEOTIDE SEQUENCE [LARGE SCALE GENOMIC DNA]</scope>
    <source>
        <strain evidence="2 5">JCM 6377</strain>
    </source>
</reference>
<name>A0A2A7MPC5_MYCAG</name>
<gene>
    <name evidence="3" type="ORF">CQY20_30155</name>
    <name evidence="2" type="ORF">MAGR_43920</name>
</gene>
<dbReference type="EMBL" id="BLKS01000001">
    <property type="protein sequence ID" value="GFG52951.1"/>
    <property type="molecule type" value="Genomic_DNA"/>
</dbReference>
<evidence type="ECO:0000313" key="4">
    <source>
        <dbReference type="Proteomes" id="UP000220914"/>
    </source>
</evidence>
<proteinExistence type="predicted"/>
<dbReference type="InterPro" id="IPR042099">
    <property type="entry name" value="ANL_N_sf"/>
</dbReference>
<evidence type="ECO:0000313" key="5">
    <source>
        <dbReference type="Proteomes" id="UP000465302"/>
    </source>
</evidence>
<dbReference type="Proteomes" id="UP000465302">
    <property type="component" value="Unassembled WGS sequence"/>
</dbReference>
<sequence length="76" mass="8918">MRLATYVSTAWDIDRAGRQGQAGITRRQQQRLRELVSYVRDRSPYFADRYRDVPDPVTDVGQLPATTKTEMMRHFD</sequence>
<protein>
    <submittedName>
        <fullName evidence="3">Uncharacterized protein</fullName>
    </submittedName>
</protein>
<feature type="region of interest" description="Disordered" evidence="1">
    <location>
        <begin position="56"/>
        <end position="76"/>
    </location>
</feature>
<dbReference type="AlphaFoldDB" id="A0A2A7MPC5"/>
<reference evidence="2" key="3">
    <citation type="submission" date="2020-02" db="EMBL/GenBank/DDBJ databases">
        <authorList>
            <person name="Matsumoto Y."/>
            <person name="Motooka D."/>
            <person name="Nakamura S."/>
        </authorList>
    </citation>
    <scope>NUCLEOTIDE SEQUENCE</scope>
    <source>
        <strain evidence="2">JCM 6377</strain>
    </source>
</reference>
<dbReference type="RefSeq" id="WP_097944451.1">
    <property type="nucleotide sequence ID" value="NZ_BLKS01000001.1"/>
</dbReference>
<comment type="caution">
    <text evidence="3">The sequence shown here is derived from an EMBL/GenBank/DDBJ whole genome shotgun (WGS) entry which is preliminary data.</text>
</comment>
<dbReference type="OrthoDB" id="580775at2"/>
<dbReference type="Gene3D" id="3.40.50.12780">
    <property type="entry name" value="N-terminal domain of ligase-like"/>
    <property type="match status" value="1"/>
</dbReference>
<reference evidence="3 4" key="1">
    <citation type="submission" date="2017-10" db="EMBL/GenBank/DDBJ databases">
        <title>The new phylogeny of genus Mycobacterium.</title>
        <authorList>
            <person name="Tortoli E."/>
            <person name="Trovato A."/>
            <person name="Cirillo D.M."/>
        </authorList>
    </citation>
    <scope>NUCLEOTIDE SEQUENCE [LARGE SCALE GENOMIC DNA]</scope>
    <source>
        <strain evidence="3 4">CCUG37673</strain>
    </source>
</reference>
<evidence type="ECO:0000313" key="2">
    <source>
        <dbReference type="EMBL" id="GFG52951.1"/>
    </source>
</evidence>